<dbReference type="PANTHER" id="PTHR15398:SF4">
    <property type="entry name" value="BROMODOMAIN-CONTAINING PROTEIN 8 ISOFORM X1"/>
    <property type="match status" value="1"/>
</dbReference>
<dbReference type="PANTHER" id="PTHR15398">
    <property type="entry name" value="BROMODOMAIN-CONTAINING PROTEIN 8"/>
    <property type="match status" value="1"/>
</dbReference>
<dbReference type="SUPFAM" id="SSF47370">
    <property type="entry name" value="Bromodomain"/>
    <property type="match status" value="1"/>
</dbReference>
<feature type="compositionally biased region" description="Basic residues" evidence="3">
    <location>
        <begin position="756"/>
        <end position="767"/>
    </location>
</feature>
<feature type="non-terminal residue" evidence="5">
    <location>
        <position position="1"/>
    </location>
</feature>
<feature type="compositionally biased region" description="Polar residues" evidence="3">
    <location>
        <begin position="477"/>
        <end position="486"/>
    </location>
</feature>
<feature type="region of interest" description="Disordered" evidence="3">
    <location>
        <begin position="466"/>
        <end position="489"/>
    </location>
</feature>
<feature type="compositionally biased region" description="Basic and acidic residues" evidence="3">
    <location>
        <begin position="720"/>
        <end position="730"/>
    </location>
</feature>
<dbReference type="InterPro" id="IPR036427">
    <property type="entry name" value="Bromodomain-like_sf"/>
</dbReference>
<feature type="domain" description="Bromo" evidence="4">
    <location>
        <begin position="607"/>
        <end position="677"/>
    </location>
</feature>
<evidence type="ECO:0000313" key="6">
    <source>
        <dbReference type="Proteomes" id="UP000789901"/>
    </source>
</evidence>
<dbReference type="Gene3D" id="1.20.920.10">
    <property type="entry name" value="Bromodomain-like"/>
    <property type="match status" value="1"/>
</dbReference>
<reference evidence="5 6" key="1">
    <citation type="submission" date="2021-06" db="EMBL/GenBank/DDBJ databases">
        <authorList>
            <person name="Kallberg Y."/>
            <person name="Tangrot J."/>
            <person name="Rosling A."/>
        </authorList>
    </citation>
    <scope>NUCLEOTIDE SEQUENCE [LARGE SCALE GENOMIC DNA]</scope>
    <source>
        <strain evidence="5 6">120-4 pot B 10/14</strain>
    </source>
</reference>
<dbReference type="PROSITE" id="PS50014">
    <property type="entry name" value="BROMODOMAIN_2"/>
    <property type="match status" value="1"/>
</dbReference>
<feature type="compositionally biased region" description="Polar residues" evidence="3">
    <location>
        <begin position="731"/>
        <end position="750"/>
    </location>
</feature>
<gene>
    <name evidence="5" type="ORF">GMARGA_LOCUS6111</name>
</gene>
<comment type="caution">
    <text evidence="5">The sequence shown here is derived from an EMBL/GenBank/DDBJ whole genome shotgun (WGS) entry which is preliminary data.</text>
</comment>
<evidence type="ECO:0000256" key="3">
    <source>
        <dbReference type="SAM" id="MobiDB-lite"/>
    </source>
</evidence>
<evidence type="ECO:0000256" key="2">
    <source>
        <dbReference type="PROSITE-ProRule" id="PRU00035"/>
    </source>
</evidence>
<feature type="region of interest" description="Disordered" evidence="3">
    <location>
        <begin position="720"/>
        <end position="767"/>
    </location>
</feature>
<dbReference type="InterPro" id="IPR001487">
    <property type="entry name" value="Bromodomain"/>
</dbReference>
<sequence>LTMSIPFRDEDSWTPFEKLLLVQLAYKHQDNWQLVVRNIKNNSMISHPPEFFTQKNCSSKYRALIEPYEREEFENNFTSLIWLGQVTSGYLTWYSDDTDHDLCSIINENEHRMPPAAKLARKLYQDRILELRSQVSLTEQRLRSIFTEIEDIKAGKYDDKLAEILKDDEQKKQDFSKIERLSERQDEENPEFEIVEEENINEEKKIGMSFTDKKLEINNESDKFPNVNDRENVQVLGTGIMEQTNSTVFVPTEETEIEQRSKSLTSLTSLHASESFATVRTPSSPFTELNELKYDEKIEQSQMNIETLKEDIPDDLFKSTDGDVEMMEVDVKINENIEEPIPSQLQVSTVDLPKHEQIKRLTKENVSPIDSEATPREDTNMEVDETTIEISNFQDSTENLQHDRLSSSYVSSPAPIIEERESEKGENFEPTGADGGESEEVIGSPDEQNESDNDKSSIMEIEMQEHRPILTLDTIKSEGSSDTTEPAGSFCEEEVVEVGTGNAKMEISEVKHETVDDDNMQIVDSQSLNEENEEMTSTTSQAELKEQLTPTATTSTHHMDTITNPSPGDGNYAVHESETISGADASENDKKQKTWLKLATMMLHEIGNHKFASVFQNPIKEQDAPGYYSIVKQPMDLKTLKKRLRDGAIQDTDNFHRDLLLMFMNASVFNREGDINKMASQMKEHAEVLIQGFRSEGSVGIHEPATRRKSMAFEAKEAIIIPKDDRRNSTDKSGIGSSRHGTTSQSPIETSEQRPSKRKRRLTMSQK</sequence>
<evidence type="ECO:0000259" key="4">
    <source>
        <dbReference type="PROSITE" id="PS50014"/>
    </source>
</evidence>
<dbReference type="PRINTS" id="PR00503">
    <property type="entry name" value="BROMODOMAIN"/>
</dbReference>
<name>A0ABN7UFK0_GIGMA</name>
<accession>A0ABN7UFK0</accession>
<dbReference type="Pfam" id="PF00439">
    <property type="entry name" value="Bromodomain"/>
    <property type="match status" value="1"/>
</dbReference>
<evidence type="ECO:0000313" key="5">
    <source>
        <dbReference type="EMBL" id="CAG8584540.1"/>
    </source>
</evidence>
<feature type="region of interest" description="Disordered" evidence="3">
    <location>
        <begin position="551"/>
        <end position="574"/>
    </location>
</feature>
<feature type="compositionally biased region" description="Basic and acidic residues" evidence="3">
    <location>
        <begin position="417"/>
        <end position="427"/>
    </location>
</feature>
<organism evidence="5 6">
    <name type="scientific">Gigaspora margarita</name>
    <dbReference type="NCBI Taxonomy" id="4874"/>
    <lineage>
        <taxon>Eukaryota</taxon>
        <taxon>Fungi</taxon>
        <taxon>Fungi incertae sedis</taxon>
        <taxon>Mucoromycota</taxon>
        <taxon>Glomeromycotina</taxon>
        <taxon>Glomeromycetes</taxon>
        <taxon>Diversisporales</taxon>
        <taxon>Gigasporaceae</taxon>
        <taxon>Gigaspora</taxon>
    </lineage>
</organism>
<evidence type="ECO:0000256" key="1">
    <source>
        <dbReference type="ARBA" id="ARBA00023117"/>
    </source>
</evidence>
<proteinExistence type="predicted"/>
<dbReference type="Proteomes" id="UP000789901">
    <property type="component" value="Unassembled WGS sequence"/>
</dbReference>
<keyword evidence="6" id="KW-1185">Reference proteome</keyword>
<feature type="compositionally biased region" description="Polar residues" evidence="3">
    <location>
        <begin position="551"/>
        <end position="566"/>
    </location>
</feature>
<keyword evidence="1 2" id="KW-0103">Bromodomain</keyword>
<protein>
    <submittedName>
        <fullName evidence="5">15390_t:CDS:1</fullName>
    </submittedName>
</protein>
<dbReference type="EMBL" id="CAJVQB010002703">
    <property type="protein sequence ID" value="CAG8584540.1"/>
    <property type="molecule type" value="Genomic_DNA"/>
</dbReference>
<dbReference type="SMART" id="SM00297">
    <property type="entry name" value="BROMO"/>
    <property type="match status" value="1"/>
</dbReference>
<feature type="region of interest" description="Disordered" evidence="3">
    <location>
        <begin position="398"/>
        <end position="454"/>
    </location>
</feature>